<dbReference type="SUPFAM" id="SSF51735">
    <property type="entry name" value="NAD(P)-binding Rossmann-fold domains"/>
    <property type="match status" value="1"/>
</dbReference>
<evidence type="ECO:0000313" key="4">
    <source>
        <dbReference type="EMBL" id="MBB5285066.1"/>
    </source>
</evidence>
<dbReference type="Pfam" id="PF13561">
    <property type="entry name" value="adh_short_C2"/>
    <property type="match status" value="1"/>
</dbReference>
<gene>
    <name evidence="4" type="ORF">HNQ92_003214</name>
</gene>
<evidence type="ECO:0000256" key="1">
    <source>
        <dbReference type="ARBA" id="ARBA00006484"/>
    </source>
</evidence>
<evidence type="ECO:0000256" key="2">
    <source>
        <dbReference type="ARBA" id="ARBA00023002"/>
    </source>
</evidence>
<feature type="domain" description="Ketoreductase" evidence="3">
    <location>
        <begin position="2"/>
        <end position="161"/>
    </location>
</feature>
<dbReference type="AlphaFoldDB" id="A0A840TLH9"/>
<dbReference type="InterPro" id="IPR002347">
    <property type="entry name" value="SDR_fam"/>
</dbReference>
<dbReference type="Gene3D" id="3.40.50.720">
    <property type="entry name" value="NAD(P)-binding Rossmann-like Domain"/>
    <property type="match status" value="1"/>
</dbReference>
<dbReference type="GO" id="GO:0016491">
    <property type="term" value="F:oxidoreductase activity"/>
    <property type="evidence" value="ECO:0007669"/>
    <property type="project" value="UniProtKB-KW"/>
</dbReference>
<dbReference type="InterPro" id="IPR036291">
    <property type="entry name" value="NAD(P)-bd_dom_sf"/>
</dbReference>
<protein>
    <submittedName>
        <fullName evidence="4">NAD(P)-dependent dehydrogenase (Short-subunit alcohol dehydrogenase family)</fullName>
    </submittedName>
</protein>
<dbReference type="PANTHER" id="PTHR43477">
    <property type="entry name" value="DIHYDROANTICAPSIN 7-DEHYDROGENASE"/>
    <property type="match status" value="1"/>
</dbReference>
<accession>A0A840TLH9</accession>
<evidence type="ECO:0000259" key="3">
    <source>
        <dbReference type="SMART" id="SM00822"/>
    </source>
</evidence>
<proteinExistence type="inferred from homology"/>
<keyword evidence="5" id="KW-1185">Reference proteome</keyword>
<dbReference type="CDD" id="cd05233">
    <property type="entry name" value="SDR_c"/>
    <property type="match status" value="1"/>
</dbReference>
<dbReference type="SMART" id="SM00822">
    <property type="entry name" value="PKS_KR"/>
    <property type="match status" value="1"/>
</dbReference>
<dbReference type="PANTHER" id="PTHR43477:SF1">
    <property type="entry name" value="DIHYDROANTICAPSIN 7-DEHYDROGENASE"/>
    <property type="match status" value="1"/>
</dbReference>
<sequence>MKNYLIVGGSSGIGRELVQLLASAGHQVYATYCQHPVQDDSPQVAYHPLDVTAPELDLQFLPARLDGFVYCPGSINLVPFARLKPDDFTQDFQLQVTGAIQVMQAILPRLKAAETASVVFFSTVAVQLGFSFHSQVAVSKGALEGLTRALAAELAPSIRVNAVAPSITDTPLAAKYLNSEEKKKANAQRHPLKTIGTPRHIADMAAFLLSDQAAWVTGQVLHVDGGMSRIKLY</sequence>
<dbReference type="InterPro" id="IPR057326">
    <property type="entry name" value="KR_dom"/>
</dbReference>
<dbReference type="InterPro" id="IPR051122">
    <property type="entry name" value="SDR_DHRS6-like"/>
</dbReference>
<keyword evidence="2" id="KW-0560">Oxidoreductase</keyword>
<reference evidence="4 5" key="1">
    <citation type="submission" date="2020-08" db="EMBL/GenBank/DDBJ databases">
        <title>Genomic Encyclopedia of Type Strains, Phase IV (KMG-IV): sequencing the most valuable type-strain genomes for metagenomic binning, comparative biology and taxonomic classification.</title>
        <authorList>
            <person name="Goeker M."/>
        </authorList>
    </citation>
    <scope>NUCLEOTIDE SEQUENCE [LARGE SCALE GENOMIC DNA]</scope>
    <source>
        <strain evidence="4 5">DSM 105074</strain>
    </source>
</reference>
<dbReference type="Proteomes" id="UP000557307">
    <property type="component" value="Unassembled WGS sequence"/>
</dbReference>
<name>A0A840TLH9_9BACT</name>
<dbReference type="RefSeq" id="WP_184175002.1">
    <property type="nucleotide sequence ID" value="NZ_JACHGF010000004.1"/>
</dbReference>
<dbReference type="PRINTS" id="PR00081">
    <property type="entry name" value="GDHRDH"/>
</dbReference>
<comment type="similarity">
    <text evidence="1">Belongs to the short-chain dehydrogenases/reductases (SDR) family.</text>
</comment>
<evidence type="ECO:0000313" key="5">
    <source>
        <dbReference type="Proteomes" id="UP000557307"/>
    </source>
</evidence>
<organism evidence="4 5">
    <name type="scientific">Rhabdobacter roseus</name>
    <dbReference type="NCBI Taxonomy" id="1655419"/>
    <lineage>
        <taxon>Bacteria</taxon>
        <taxon>Pseudomonadati</taxon>
        <taxon>Bacteroidota</taxon>
        <taxon>Cytophagia</taxon>
        <taxon>Cytophagales</taxon>
        <taxon>Cytophagaceae</taxon>
        <taxon>Rhabdobacter</taxon>
    </lineage>
</organism>
<comment type="caution">
    <text evidence="4">The sequence shown here is derived from an EMBL/GenBank/DDBJ whole genome shotgun (WGS) entry which is preliminary data.</text>
</comment>
<dbReference type="EMBL" id="JACHGF010000004">
    <property type="protein sequence ID" value="MBB5285066.1"/>
    <property type="molecule type" value="Genomic_DNA"/>
</dbReference>